<dbReference type="InterPro" id="IPR023093">
    <property type="entry name" value="ScpA-like_C"/>
</dbReference>
<protein>
    <recommendedName>
        <fullName evidence="1">Segregation and condensation protein A</fullName>
    </recommendedName>
</protein>
<dbReference type="Gene3D" id="1.10.10.580">
    <property type="entry name" value="Structural maintenance of chromosome 1. Chain E"/>
    <property type="match status" value="1"/>
</dbReference>
<sequence length="250" mass="28897">MAVFEGSKVDFNISLEKFDGPLDLLLKLIEQEKLSITEVAIAHVTEQYLKVIRETEGGMHPELLADFLVVAAKLLFYKSRALFPQLNVAEEEGESLEYQLRLYQKFVEASRAIERLFHRRHYAFARERLGGQTETVFAPPVHLKPDRMHAIMLQVLKSLEPIVKVPKTIIRRMFSLRDTIRRIEELLSGHEQMRFGSFLNGAQNRTEVVVTFLALLELVKQRTVVVTQEGMFEEMTIVRMTNDKVQNPNQ</sequence>
<evidence type="ECO:0000313" key="3">
    <source>
        <dbReference type="Proteomes" id="UP000178264"/>
    </source>
</evidence>
<evidence type="ECO:0000256" key="1">
    <source>
        <dbReference type="ARBA" id="ARBA00044777"/>
    </source>
</evidence>
<dbReference type="PANTHER" id="PTHR33969">
    <property type="entry name" value="SEGREGATION AND CONDENSATION PROTEIN A"/>
    <property type="match status" value="1"/>
</dbReference>
<dbReference type="AlphaFoldDB" id="A0A1F7VD09"/>
<dbReference type="Pfam" id="PF02616">
    <property type="entry name" value="SMC_ScpA"/>
    <property type="match status" value="1"/>
</dbReference>
<dbReference type="Proteomes" id="UP000178264">
    <property type="component" value="Unassembled WGS sequence"/>
</dbReference>
<dbReference type="PANTHER" id="PTHR33969:SF2">
    <property type="entry name" value="SEGREGATION AND CONDENSATION PROTEIN A"/>
    <property type="match status" value="1"/>
</dbReference>
<dbReference type="EMBL" id="MGER01000031">
    <property type="protein sequence ID" value="OGL88440.1"/>
    <property type="molecule type" value="Genomic_DNA"/>
</dbReference>
<gene>
    <name evidence="2" type="ORF">A3I42_04150</name>
</gene>
<dbReference type="InterPro" id="IPR003768">
    <property type="entry name" value="ScpA"/>
</dbReference>
<name>A0A1F7VD09_9BACT</name>
<dbReference type="Gene3D" id="6.10.250.2410">
    <property type="match status" value="1"/>
</dbReference>
<comment type="caution">
    <text evidence="2">The sequence shown here is derived from an EMBL/GenBank/DDBJ whole genome shotgun (WGS) entry which is preliminary data.</text>
</comment>
<proteinExistence type="predicted"/>
<reference evidence="2 3" key="1">
    <citation type="journal article" date="2016" name="Nat. Commun.">
        <title>Thousands of microbial genomes shed light on interconnected biogeochemical processes in an aquifer system.</title>
        <authorList>
            <person name="Anantharaman K."/>
            <person name="Brown C.T."/>
            <person name="Hug L.A."/>
            <person name="Sharon I."/>
            <person name="Castelle C.J."/>
            <person name="Probst A.J."/>
            <person name="Thomas B.C."/>
            <person name="Singh A."/>
            <person name="Wilkins M.J."/>
            <person name="Karaoz U."/>
            <person name="Brodie E.L."/>
            <person name="Williams K.H."/>
            <person name="Hubbard S.S."/>
            <person name="Banfield J.F."/>
        </authorList>
    </citation>
    <scope>NUCLEOTIDE SEQUENCE [LARGE SCALE GENOMIC DNA]</scope>
</reference>
<evidence type="ECO:0000313" key="2">
    <source>
        <dbReference type="EMBL" id="OGL88440.1"/>
    </source>
</evidence>
<accession>A0A1F7VD09</accession>
<organism evidence="2 3">
    <name type="scientific">Candidatus Uhrbacteria bacterium RIFCSPLOWO2_02_FULL_49_11</name>
    <dbReference type="NCBI Taxonomy" id="1802409"/>
    <lineage>
        <taxon>Bacteria</taxon>
        <taxon>Candidatus Uhriibacteriota</taxon>
    </lineage>
</organism>